<dbReference type="RefSeq" id="XP_039245358.1">
    <property type="nucleotide sequence ID" value="XM_039389424.1"/>
</dbReference>
<proteinExistence type="predicted"/>
<accession>A0A7R5L3C2</accession>
<protein>
    <submittedName>
        <fullName evidence="3">Proline-rich receptor-like protein kinase PERK2</fullName>
    </submittedName>
</protein>
<reference evidence="3" key="1">
    <citation type="submission" date="2025-08" db="UniProtKB">
        <authorList>
            <consortium name="RefSeq"/>
        </authorList>
    </citation>
    <scope>IDENTIFICATION</scope>
    <source>
        <tissue evidence="3">Muscle</tissue>
    </source>
</reference>
<feature type="region of interest" description="Disordered" evidence="1">
    <location>
        <begin position="1"/>
        <end position="28"/>
    </location>
</feature>
<dbReference type="AlphaFoldDB" id="A0A7R5L3C2"/>
<dbReference type="InParanoid" id="A0A7R5L3C2"/>
<name>A0A7R5L3C2_9PASS</name>
<feature type="region of interest" description="Disordered" evidence="1">
    <location>
        <begin position="248"/>
        <end position="285"/>
    </location>
</feature>
<evidence type="ECO:0000313" key="3">
    <source>
        <dbReference type="RefSeq" id="XP_039245358.1"/>
    </source>
</evidence>
<keyword evidence="2" id="KW-1185">Reference proteome</keyword>
<dbReference type="GeneID" id="120324850"/>
<feature type="region of interest" description="Disordered" evidence="1">
    <location>
        <begin position="205"/>
        <end position="228"/>
    </location>
</feature>
<feature type="compositionally biased region" description="Pro residues" evidence="1">
    <location>
        <begin position="1"/>
        <end position="10"/>
    </location>
</feature>
<sequence length="342" mass="36162">MTCRPPPPPGTRGTEQEQGRGGPFQKMPGGESQFLANYLALGRGFWCCWALPDPRPSILPSALALGTPNPLCFILPSSFPPGHPKPPTSLHPLLWASQTLSASFIFPSGHPKPCNLPSSLALGTPNPPSLALCTPNPPPFLHPLPCAPQTLCASFIPLLWTPQTLHPLPCAPQTILPPSPPSTQGTERGVLGGCWCIPSAPPSLPKIPPGGKSPRGPPRAALNPKLLPTAEGSPPQLWGLLSHSPPSPTWGGGALSSQPSLPGSVLPPDLEFEGKKGRDSPVFSPGVRQGAFLEHPGFTSTGETRTCLPQAFAFPSLFLVVCKQYVFRLKQGWGWGKKKRGI</sequence>
<gene>
    <name evidence="3" type="primary">LOC120324850</name>
</gene>
<organism evidence="2 3">
    <name type="scientific">Pipra filicauda</name>
    <name type="common">Wire-tailed manakin</name>
    <dbReference type="NCBI Taxonomy" id="649802"/>
    <lineage>
        <taxon>Eukaryota</taxon>
        <taxon>Metazoa</taxon>
        <taxon>Chordata</taxon>
        <taxon>Craniata</taxon>
        <taxon>Vertebrata</taxon>
        <taxon>Euteleostomi</taxon>
        <taxon>Archelosauria</taxon>
        <taxon>Archosauria</taxon>
        <taxon>Dinosauria</taxon>
        <taxon>Saurischia</taxon>
        <taxon>Theropoda</taxon>
        <taxon>Coelurosauria</taxon>
        <taxon>Aves</taxon>
        <taxon>Neognathae</taxon>
        <taxon>Neoaves</taxon>
        <taxon>Telluraves</taxon>
        <taxon>Australaves</taxon>
        <taxon>Passeriformes</taxon>
        <taxon>Pipridae</taxon>
        <taxon>Pipra</taxon>
    </lineage>
</organism>
<evidence type="ECO:0000256" key="1">
    <source>
        <dbReference type="SAM" id="MobiDB-lite"/>
    </source>
</evidence>
<evidence type="ECO:0000313" key="2">
    <source>
        <dbReference type="Proteomes" id="UP000504627"/>
    </source>
</evidence>
<dbReference type="Proteomes" id="UP000504627">
    <property type="component" value="Unplaced"/>
</dbReference>